<keyword evidence="1" id="KW-0521">NADP</keyword>
<dbReference type="Gene3D" id="3.40.50.720">
    <property type="entry name" value="NAD(P)-binding Rossmann-like Domain"/>
    <property type="match status" value="1"/>
</dbReference>
<dbReference type="PANTHER" id="PTHR48106:SF18">
    <property type="entry name" value="QUINONE OXIDOREDUCTASE PIG3"/>
    <property type="match status" value="1"/>
</dbReference>
<dbReference type="OrthoDB" id="203908at2759"/>
<name>A0A9P9Y7A3_9HYPO</name>
<dbReference type="Pfam" id="PF00107">
    <property type="entry name" value="ADH_zinc_N"/>
    <property type="match status" value="1"/>
</dbReference>
<feature type="domain" description="Enoyl reductase (ER)" evidence="3">
    <location>
        <begin position="11"/>
        <end position="326"/>
    </location>
</feature>
<evidence type="ECO:0000313" key="4">
    <source>
        <dbReference type="EMBL" id="KAI6784388.1"/>
    </source>
</evidence>
<dbReference type="CDD" id="cd05276">
    <property type="entry name" value="p53_inducible_oxidoreductase"/>
    <property type="match status" value="1"/>
</dbReference>
<dbReference type="Gene3D" id="3.90.180.10">
    <property type="entry name" value="Medium-chain alcohol dehydrogenases, catalytic domain"/>
    <property type="match status" value="1"/>
</dbReference>
<dbReference type="GO" id="GO:0016651">
    <property type="term" value="F:oxidoreductase activity, acting on NAD(P)H"/>
    <property type="evidence" value="ECO:0007669"/>
    <property type="project" value="TreeGrafter"/>
</dbReference>
<dbReference type="GO" id="GO:0070402">
    <property type="term" value="F:NADPH binding"/>
    <property type="evidence" value="ECO:0007669"/>
    <property type="project" value="TreeGrafter"/>
</dbReference>
<keyword evidence="2" id="KW-0560">Oxidoreductase</keyword>
<dbReference type="InterPro" id="IPR014189">
    <property type="entry name" value="Quinone_OxRdtase_PIG3"/>
</dbReference>
<evidence type="ECO:0000256" key="1">
    <source>
        <dbReference type="ARBA" id="ARBA00022857"/>
    </source>
</evidence>
<dbReference type="SUPFAM" id="SSF50129">
    <property type="entry name" value="GroES-like"/>
    <property type="match status" value="1"/>
</dbReference>
<evidence type="ECO:0000313" key="5">
    <source>
        <dbReference type="Proteomes" id="UP001055219"/>
    </source>
</evidence>
<dbReference type="EMBL" id="JAGIXG020000004">
    <property type="protein sequence ID" value="KAI6784388.1"/>
    <property type="molecule type" value="Genomic_DNA"/>
</dbReference>
<dbReference type="InterPro" id="IPR020843">
    <property type="entry name" value="ER"/>
</dbReference>
<evidence type="ECO:0000256" key="2">
    <source>
        <dbReference type="ARBA" id="ARBA00023002"/>
    </source>
</evidence>
<reference evidence="4" key="1">
    <citation type="journal article" date="2021" name="J Fungi (Basel)">
        <title>Genomic and Metabolomic Analyses of the Marine Fungus Emericellopsis cladophorae: Insights into Saltwater Adaptability Mechanisms and Its Biosynthetic Potential.</title>
        <authorList>
            <person name="Goncalves M.F.M."/>
            <person name="Hilario S."/>
            <person name="Van de Peer Y."/>
            <person name="Esteves A.C."/>
            <person name="Alves A."/>
        </authorList>
    </citation>
    <scope>NUCLEOTIDE SEQUENCE</scope>
    <source>
        <strain evidence="4">MUM 19.33</strain>
    </source>
</reference>
<dbReference type="InterPro" id="IPR036291">
    <property type="entry name" value="NAD(P)-bd_dom_sf"/>
</dbReference>
<organism evidence="4 5">
    <name type="scientific">Emericellopsis cladophorae</name>
    <dbReference type="NCBI Taxonomy" id="2686198"/>
    <lineage>
        <taxon>Eukaryota</taxon>
        <taxon>Fungi</taxon>
        <taxon>Dikarya</taxon>
        <taxon>Ascomycota</taxon>
        <taxon>Pezizomycotina</taxon>
        <taxon>Sordariomycetes</taxon>
        <taxon>Hypocreomycetidae</taxon>
        <taxon>Hypocreales</taxon>
        <taxon>Bionectriaceae</taxon>
        <taxon>Emericellopsis</taxon>
    </lineage>
</organism>
<dbReference type="InterPro" id="IPR013149">
    <property type="entry name" value="ADH-like_C"/>
</dbReference>
<accession>A0A9P9Y7A3</accession>
<keyword evidence="5" id="KW-1185">Reference proteome</keyword>
<proteinExistence type="predicted"/>
<evidence type="ECO:0000259" key="3">
    <source>
        <dbReference type="SMART" id="SM00829"/>
    </source>
</evidence>
<dbReference type="GeneID" id="75832911"/>
<gene>
    <name evidence="4" type="ORF">J7T54_006433</name>
</gene>
<dbReference type="InterPro" id="IPR011032">
    <property type="entry name" value="GroES-like_sf"/>
</dbReference>
<dbReference type="SMART" id="SM00829">
    <property type="entry name" value="PKS_ER"/>
    <property type="match status" value="1"/>
</dbReference>
<dbReference type="SUPFAM" id="SSF51735">
    <property type="entry name" value="NAD(P)-binding Rossmann-fold domains"/>
    <property type="match status" value="1"/>
</dbReference>
<comment type="caution">
    <text evidence="4">The sequence shown here is derived from an EMBL/GenBank/DDBJ whole genome shotgun (WGS) entry which is preliminary data.</text>
</comment>
<dbReference type="AlphaFoldDB" id="A0A9P9Y7A3"/>
<dbReference type="InterPro" id="IPR013154">
    <property type="entry name" value="ADH-like_N"/>
</dbReference>
<dbReference type="NCBIfam" id="TIGR02824">
    <property type="entry name" value="quinone_pig3"/>
    <property type="match status" value="1"/>
</dbReference>
<dbReference type="PANTHER" id="PTHR48106">
    <property type="entry name" value="QUINONE OXIDOREDUCTASE PIG3-RELATED"/>
    <property type="match status" value="1"/>
</dbReference>
<protein>
    <submittedName>
        <fullName evidence="4">Quinone oxidoreductase-like protein</fullName>
    </submittedName>
</protein>
<dbReference type="RefSeq" id="XP_051365244.1">
    <property type="nucleotide sequence ID" value="XM_051502864.1"/>
</dbReference>
<reference evidence="4" key="2">
    <citation type="submission" date="2022-07" db="EMBL/GenBank/DDBJ databases">
        <authorList>
            <person name="Goncalves M.F.M."/>
            <person name="Hilario S."/>
            <person name="Van De Peer Y."/>
            <person name="Esteves A.C."/>
            <person name="Alves A."/>
        </authorList>
    </citation>
    <scope>NUCLEOTIDE SEQUENCE</scope>
    <source>
        <strain evidence="4">MUM 19.33</strain>
    </source>
</reference>
<dbReference type="Proteomes" id="UP001055219">
    <property type="component" value="Unassembled WGS sequence"/>
</dbReference>
<sequence>MKAVDIKGGKGAAEDLFINSIEKPKLTPGNAIVKIKAFGINRMDIIQRVGRYPLPPQAPSTLGVEFSGTIESVGDNDHGFENGEAVFGLAYGGAYAEYISVSTKMLIKKPEELSWEQAAAVPETWITATQALHLILGMEKGKSVLWHAGASGVSIAGIQLSHLAGASAVYATAGTDEKCDFIKNKLSAAGAFNYKTHDWAEEIKKATDGKGVDYIVDFVGGNYFQKNLDVCARDARIVLLGTLSGGKVSDADISQILFKRIRIEGSTLRSRDEDYQGKLRDRLEQYVPSFVNGDLKIILDEIFTWEKIQEAHKHMEDAKNSGKIVCTIP</sequence>
<dbReference type="Pfam" id="PF08240">
    <property type="entry name" value="ADH_N"/>
    <property type="match status" value="1"/>
</dbReference>